<protein>
    <submittedName>
        <fullName evidence="2">Uncharacterized protein</fullName>
    </submittedName>
</protein>
<evidence type="ECO:0000313" key="2">
    <source>
        <dbReference type="EMBL" id="KAG6627778.1"/>
    </source>
</evidence>
<name>A0A8T1NDT7_CARIL</name>
<comment type="caution">
    <text evidence="2">The sequence shown here is derived from an EMBL/GenBank/DDBJ whole genome shotgun (WGS) entry which is preliminary data.</text>
</comment>
<dbReference type="EMBL" id="CM031823">
    <property type="protein sequence ID" value="KAG6627778.1"/>
    <property type="molecule type" value="Genomic_DNA"/>
</dbReference>
<organism evidence="2 3">
    <name type="scientific">Carya illinoinensis</name>
    <name type="common">Pecan</name>
    <dbReference type="NCBI Taxonomy" id="32201"/>
    <lineage>
        <taxon>Eukaryota</taxon>
        <taxon>Viridiplantae</taxon>
        <taxon>Streptophyta</taxon>
        <taxon>Embryophyta</taxon>
        <taxon>Tracheophyta</taxon>
        <taxon>Spermatophyta</taxon>
        <taxon>Magnoliopsida</taxon>
        <taxon>eudicotyledons</taxon>
        <taxon>Gunneridae</taxon>
        <taxon>Pentapetalae</taxon>
        <taxon>rosids</taxon>
        <taxon>fabids</taxon>
        <taxon>Fagales</taxon>
        <taxon>Juglandaceae</taxon>
        <taxon>Carya</taxon>
    </lineage>
</organism>
<accession>A0A8T1NDT7</accession>
<proteinExistence type="predicted"/>
<dbReference type="AlphaFoldDB" id="A0A8T1NDT7"/>
<reference evidence="2" key="1">
    <citation type="submission" date="2020-12" db="EMBL/GenBank/DDBJ databases">
        <title>WGS assembly of Carya illinoinensis cv. Pawnee.</title>
        <authorList>
            <person name="Platts A."/>
            <person name="Shu S."/>
            <person name="Wright S."/>
            <person name="Barry K."/>
            <person name="Edger P."/>
            <person name="Pires J.C."/>
            <person name="Schmutz J."/>
        </authorList>
    </citation>
    <scope>NUCLEOTIDE SEQUENCE</scope>
    <source>
        <tissue evidence="2">Leaf</tissue>
    </source>
</reference>
<gene>
    <name evidence="2" type="ORF">CIPAW_15G153000</name>
</gene>
<dbReference type="Proteomes" id="UP000811609">
    <property type="component" value="Chromosome 15"/>
</dbReference>
<evidence type="ECO:0000313" key="3">
    <source>
        <dbReference type="Proteomes" id="UP000811609"/>
    </source>
</evidence>
<feature type="region of interest" description="Disordered" evidence="1">
    <location>
        <begin position="45"/>
        <end position="81"/>
    </location>
</feature>
<keyword evidence="3" id="KW-1185">Reference proteome</keyword>
<feature type="compositionally biased region" description="Basic and acidic residues" evidence="1">
    <location>
        <begin position="69"/>
        <end position="79"/>
    </location>
</feature>
<evidence type="ECO:0000256" key="1">
    <source>
        <dbReference type="SAM" id="MobiDB-lite"/>
    </source>
</evidence>
<sequence length="108" mass="12907">MIYIAWLHPVCLFPRSEKSYIVAQLLIYKSPKRAFDLEMHGERVPLSDQGKPGHCMKWERKTSPPRPLQNRERERESQAQHKLALQSLGSSFFFFFKRERERENVQCE</sequence>